<comment type="caution">
    <text evidence="3">The sequence shown here is derived from an EMBL/GenBank/DDBJ whole genome shotgun (WGS) entry which is preliminary data.</text>
</comment>
<keyword evidence="2" id="KW-1133">Transmembrane helix</keyword>
<keyword evidence="2" id="KW-0472">Membrane</keyword>
<feature type="transmembrane region" description="Helical" evidence="2">
    <location>
        <begin position="618"/>
        <end position="640"/>
    </location>
</feature>
<feature type="compositionally biased region" description="Basic and acidic residues" evidence="1">
    <location>
        <begin position="751"/>
        <end position="764"/>
    </location>
</feature>
<feature type="transmembrane region" description="Helical" evidence="2">
    <location>
        <begin position="377"/>
        <end position="398"/>
    </location>
</feature>
<keyword evidence="4" id="KW-1185">Reference proteome</keyword>
<evidence type="ECO:0000256" key="1">
    <source>
        <dbReference type="SAM" id="MobiDB-lite"/>
    </source>
</evidence>
<evidence type="ECO:0000313" key="3">
    <source>
        <dbReference type="EMBL" id="CAD6192695.1"/>
    </source>
</evidence>
<organism evidence="3 4">
    <name type="scientific">Caenorhabditis auriculariae</name>
    <dbReference type="NCBI Taxonomy" id="2777116"/>
    <lineage>
        <taxon>Eukaryota</taxon>
        <taxon>Metazoa</taxon>
        <taxon>Ecdysozoa</taxon>
        <taxon>Nematoda</taxon>
        <taxon>Chromadorea</taxon>
        <taxon>Rhabditida</taxon>
        <taxon>Rhabditina</taxon>
        <taxon>Rhabditomorpha</taxon>
        <taxon>Rhabditoidea</taxon>
        <taxon>Rhabditidae</taxon>
        <taxon>Peloderinae</taxon>
        <taxon>Caenorhabditis</taxon>
    </lineage>
</organism>
<evidence type="ECO:0000256" key="2">
    <source>
        <dbReference type="SAM" id="Phobius"/>
    </source>
</evidence>
<name>A0A8S1HBZ2_9PELO</name>
<feature type="transmembrane region" description="Helical" evidence="2">
    <location>
        <begin position="319"/>
        <end position="346"/>
    </location>
</feature>
<evidence type="ECO:0000313" key="4">
    <source>
        <dbReference type="Proteomes" id="UP000835052"/>
    </source>
</evidence>
<feature type="transmembrane region" description="Helical" evidence="2">
    <location>
        <begin position="103"/>
        <end position="125"/>
    </location>
</feature>
<proteinExistence type="predicted"/>
<accession>A0A8S1HBZ2</accession>
<sequence length="774" mass="86326">MACLRAGIKPEDIPYAENEVQNEKFEGFVKNTLVGDLSTDTCLKMGAFFRGEKKVFFIFSFLTAVLLFLLLFVIGCGKLLSFSCSPKRRSLTDETQIVHKKKVYIGVALLVVSFALITMGTVDYFDGKSMVEERADNADEMIQVLAKEMGNFTVQLQTGIDCILQKYSQELPKIIEKESKNISQIIYDKELEPLNKIADEVRKNEKKLGKYEAILKLETAKLNGAATQPLQNELQSKVLKPLSDFTSSLKKVTKKIDEITKNMKTNNTKTKPGDYDKVLREARDDLRKKLRLISNSMQNMGKSTGAKIKNSMTTTMKSVFTWMIIPFILAWIILLFAVLAAIRLIVAFVKPQLPADISCSVISFGGFFSWLGSAPMYISASLVFMTVVIATAFILAMFRHQTIFYALPEEDTTIKLDVGGVPVSIVGMEVLSAAKAGKNWFEPLHFDIILDAVFDKVSVEKVIEDEMVDGLDPSKWDKDLKAYDKDMGQSNKNLTAFENSSQQVLTMFKQYSGKVPADTEKTIEDSIKNSLKLGKTLTDDLTKGKQLLDDKKTDLANSDRRRSSAQNLIQKYDINDNVENEKQKIAVDLKEVLPEGTGFYIFISRLGERVGSEIFRPLHYLFLGLFEIALAATLMIFPMFTTTRYLYMKKGSTMEKTGQSKEKDEDEDGENSKKTAKKDGEGDSNKLLKEKPNQNDPAAEPLLESQQLKGGAGAAAAAAEKAKTQVNELNPMQSQKKQSKEKPTPSPAEPAKMKPVEPGAEKSDANPSKSLVFQ</sequence>
<feature type="compositionally biased region" description="Polar residues" evidence="1">
    <location>
        <begin position="724"/>
        <end position="736"/>
    </location>
</feature>
<feature type="compositionally biased region" description="Polar residues" evidence="1">
    <location>
        <begin position="765"/>
        <end position="774"/>
    </location>
</feature>
<reference evidence="3" key="1">
    <citation type="submission" date="2020-10" db="EMBL/GenBank/DDBJ databases">
        <authorList>
            <person name="Kikuchi T."/>
        </authorList>
    </citation>
    <scope>NUCLEOTIDE SEQUENCE</scope>
    <source>
        <strain evidence="3">NKZ352</strain>
    </source>
</reference>
<feature type="compositionally biased region" description="Basic and acidic residues" evidence="1">
    <location>
        <begin position="670"/>
        <end position="693"/>
    </location>
</feature>
<dbReference type="Proteomes" id="UP000835052">
    <property type="component" value="Unassembled WGS sequence"/>
</dbReference>
<dbReference type="EMBL" id="CAJGYM010000029">
    <property type="protein sequence ID" value="CAD6192695.1"/>
    <property type="molecule type" value="Genomic_DNA"/>
</dbReference>
<feature type="region of interest" description="Disordered" evidence="1">
    <location>
        <begin position="653"/>
        <end position="774"/>
    </location>
</feature>
<gene>
    <name evidence="3" type="ORF">CAUJ_LOCUS8614</name>
</gene>
<dbReference type="AlphaFoldDB" id="A0A8S1HBZ2"/>
<keyword evidence="2" id="KW-0812">Transmembrane</keyword>
<protein>
    <submittedName>
        <fullName evidence="3">Uncharacterized protein</fullName>
    </submittedName>
</protein>
<feature type="transmembrane region" description="Helical" evidence="2">
    <location>
        <begin position="55"/>
        <end position="82"/>
    </location>
</feature>